<protein>
    <recommendedName>
        <fullName evidence="4">Reverse transcriptase</fullName>
    </recommendedName>
</protein>
<organism evidence="2 3">
    <name type="scientific">Zosterops borbonicus</name>
    <dbReference type="NCBI Taxonomy" id="364589"/>
    <lineage>
        <taxon>Eukaryota</taxon>
        <taxon>Metazoa</taxon>
        <taxon>Chordata</taxon>
        <taxon>Craniata</taxon>
        <taxon>Vertebrata</taxon>
        <taxon>Euteleostomi</taxon>
        <taxon>Archelosauria</taxon>
        <taxon>Archosauria</taxon>
        <taxon>Dinosauria</taxon>
        <taxon>Saurischia</taxon>
        <taxon>Theropoda</taxon>
        <taxon>Coelurosauria</taxon>
        <taxon>Aves</taxon>
        <taxon>Neognathae</taxon>
        <taxon>Neoaves</taxon>
        <taxon>Telluraves</taxon>
        <taxon>Australaves</taxon>
        <taxon>Passeriformes</taxon>
        <taxon>Sylvioidea</taxon>
        <taxon>Zosteropidae</taxon>
        <taxon>Zosterops</taxon>
    </lineage>
</organism>
<sequence length="215" mass="24317">GRCLLSKFADDTKLGGVVDTPERCAAIQKYLDRLERWAEKDCLKFNKVQCRVLHLGRCLLSKFADDTKLGGVVDTPERCAAIQKYLDRLERWAEKDCLKFNKVQCRVLHLVRNNSRHQYRLEVTCWKAVLWRRTWGILVNNKLPMSQQCPCGQEGRWYPGMHWEKHYQQVEGGDPAPLLSPGEASSGVLCPVLGSSVPESHGPPGPGLAKGYKVD</sequence>
<dbReference type="AlphaFoldDB" id="A0A8K1D8E3"/>
<proteinExistence type="predicted"/>
<name>A0A8K1D8E3_9PASS</name>
<dbReference type="Proteomes" id="UP000796761">
    <property type="component" value="Unassembled WGS sequence"/>
</dbReference>
<dbReference type="PANTHER" id="PTHR33332">
    <property type="entry name" value="REVERSE TRANSCRIPTASE DOMAIN-CONTAINING PROTEIN"/>
    <property type="match status" value="1"/>
</dbReference>
<keyword evidence="3" id="KW-1185">Reference proteome</keyword>
<feature type="region of interest" description="Disordered" evidence="1">
    <location>
        <begin position="196"/>
        <end position="215"/>
    </location>
</feature>
<evidence type="ECO:0000313" key="2">
    <source>
        <dbReference type="EMBL" id="TRZ06476.1"/>
    </source>
</evidence>
<dbReference type="OrthoDB" id="6764170at2759"/>
<gene>
    <name evidence="2" type="ORF">HGM15179_020631</name>
</gene>
<feature type="non-terminal residue" evidence="2">
    <location>
        <position position="215"/>
    </location>
</feature>
<evidence type="ECO:0000256" key="1">
    <source>
        <dbReference type="SAM" id="MobiDB-lite"/>
    </source>
</evidence>
<accession>A0A8K1D8E3</accession>
<comment type="caution">
    <text evidence="2">The sequence shown here is derived from an EMBL/GenBank/DDBJ whole genome shotgun (WGS) entry which is preliminary data.</text>
</comment>
<reference evidence="2" key="1">
    <citation type="submission" date="2019-04" db="EMBL/GenBank/DDBJ databases">
        <title>Genome assembly of Zosterops borbonicus 15179.</title>
        <authorList>
            <person name="Leroy T."/>
            <person name="Anselmetti Y."/>
            <person name="Tilak M.-K."/>
            <person name="Nabholz B."/>
        </authorList>
    </citation>
    <scope>NUCLEOTIDE SEQUENCE</scope>
    <source>
        <strain evidence="2">HGM_15179</strain>
        <tissue evidence="2">Muscle</tissue>
    </source>
</reference>
<dbReference type="EMBL" id="SWJQ01002474">
    <property type="protein sequence ID" value="TRZ06476.1"/>
    <property type="molecule type" value="Genomic_DNA"/>
</dbReference>
<evidence type="ECO:0008006" key="4">
    <source>
        <dbReference type="Google" id="ProtNLM"/>
    </source>
</evidence>
<evidence type="ECO:0000313" key="3">
    <source>
        <dbReference type="Proteomes" id="UP000796761"/>
    </source>
</evidence>